<evidence type="ECO:0000256" key="3">
    <source>
        <dbReference type="ARBA" id="ARBA00022741"/>
    </source>
</evidence>
<evidence type="ECO:0000256" key="4">
    <source>
        <dbReference type="ARBA" id="ARBA00022840"/>
    </source>
</evidence>
<dbReference type="STRING" id="4555.A0A368RQF5"/>
<keyword evidence="4" id="KW-0067">ATP-binding</keyword>
<proteinExistence type="inferred from homology"/>
<dbReference type="GO" id="GO:0005524">
    <property type="term" value="F:ATP binding"/>
    <property type="evidence" value="ECO:0007669"/>
    <property type="project" value="UniProtKB-KW"/>
</dbReference>
<comment type="caution">
    <text evidence="6">Lacks conserved residue(s) required for the propagation of feature annotation.</text>
</comment>
<dbReference type="SMART" id="SM00129">
    <property type="entry name" value="KISc"/>
    <property type="match status" value="1"/>
</dbReference>
<dbReference type="PROSITE" id="PS00411">
    <property type="entry name" value="KINESIN_MOTOR_1"/>
    <property type="match status" value="1"/>
</dbReference>
<dbReference type="AlphaFoldDB" id="A0A368RQF5"/>
<dbReference type="PANTHER" id="PTHR47972">
    <property type="entry name" value="KINESIN-LIKE PROTEIN KLP-3"/>
    <property type="match status" value="1"/>
</dbReference>
<evidence type="ECO:0000313" key="8">
    <source>
        <dbReference type="EMBL" id="RCV32405.1"/>
    </source>
</evidence>
<evidence type="ECO:0000256" key="5">
    <source>
        <dbReference type="ARBA" id="ARBA00023175"/>
    </source>
</evidence>
<dbReference type="GO" id="GO:0003777">
    <property type="term" value="F:microtubule motor activity"/>
    <property type="evidence" value="ECO:0007669"/>
    <property type="project" value="InterPro"/>
</dbReference>
<reference evidence="8" key="2">
    <citation type="submission" date="2015-07" db="EMBL/GenBank/DDBJ databases">
        <authorList>
            <person name="Noorani M."/>
        </authorList>
    </citation>
    <scope>NUCLEOTIDE SEQUENCE</scope>
    <source>
        <strain evidence="8">Yugu1</strain>
    </source>
</reference>
<evidence type="ECO:0000256" key="1">
    <source>
        <dbReference type="ARBA" id="ARBA00010899"/>
    </source>
</evidence>
<dbReference type="InterPro" id="IPR027640">
    <property type="entry name" value="Kinesin-like_fam"/>
</dbReference>
<dbReference type="InterPro" id="IPR001752">
    <property type="entry name" value="Kinesin_motor_dom"/>
</dbReference>
<evidence type="ECO:0000256" key="2">
    <source>
        <dbReference type="ARBA" id="ARBA00022701"/>
    </source>
</evidence>
<dbReference type="GO" id="GO:0007018">
    <property type="term" value="P:microtubule-based movement"/>
    <property type="evidence" value="ECO:0007669"/>
    <property type="project" value="InterPro"/>
</dbReference>
<dbReference type="InterPro" id="IPR019821">
    <property type="entry name" value="Kinesin_motor_CS"/>
</dbReference>
<dbReference type="EMBL" id="CM003533">
    <property type="protein sequence ID" value="RCV32405.1"/>
    <property type="molecule type" value="Genomic_DNA"/>
</dbReference>
<dbReference type="InterPro" id="IPR027417">
    <property type="entry name" value="P-loop_NTPase"/>
</dbReference>
<comment type="similarity">
    <text evidence="1">Belongs to the TRAFAC class myosin-kinesin ATPase superfamily. Kinesin family. KIN-14 subfamily.</text>
</comment>
<protein>
    <recommendedName>
        <fullName evidence="7">Kinesin motor domain-containing protein</fullName>
    </recommendedName>
</protein>
<gene>
    <name evidence="8" type="ORF">SETIT_6G256100v2</name>
</gene>
<sequence>MNENSSRSHFVFKLIISGYNKQSNHKIEGVLQMIDLAGSESVSKTTDVLDATRNETGNINKSLLALGQVFEAISKGEFLPFRGSKLTHFLQNSFEGHSKVLLFVNISQDPMFVHATLGSLKFADKVRKCMVNSRVRAVQEKSMLHEDNEGHSVLPSTHKISKSLFKQKATEPKGRLVFTN</sequence>
<evidence type="ECO:0000259" key="7">
    <source>
        <dbReference type="PROSITE" id="PS50067"/>
    </source>
</evidence>
<dbReference type="EMBL" id="CM003533">
    <property type="protein sequence ID" value="RCV32404.1"/>
    <property type="molecule type" value="Genomic_DNA"/>
</dbReference>
<dbReference type="PROSITE" id="PS50067">
    <property type="entry name" value="KINESIN_MOTOR_2"/>
    <property type="match status" value="1"/>
</dbReference>
<keyword evidence="2" id="KW-0493">Microtubule</keyword>
<dbReference type="PANTHER" id="PTHR47972:SF45">
    <property type="entry name" value="PROTEIN CLARET SEGREGATIONAL"/>
    <property type="match status" value="1"/>
</dbReference>
<dbReference type="OrthoDB" id="3176171at2759"/>
<organism evidence="8">
    <name type="scientific">Setaria italica</name>
    <name type="common">Foxtail millet</name>
    <name type="synonym">Panicum italicum</name>
    <dbReference type="NCBI Taxonomy" id="4555"/>
    <lineage>
        <taxon>Eukaryota</taxon>
        <taxon>Viridiplantae</taxon>
        <taxon>Streptophyta</taxon>
        <taxon>Embryophyta</taxon>
        <taxon>Tracheophyta</taxon>
        <taxon>Spermatophyta</taxon>
        <taxon>Magnoliopsida</taxon>
        <taxon>Liliopsida</taxon>
        <taxon>Poales</taxon>
        <taxon>Poaceae</taxon>
        <taxon>PACMAD clade</taxon>
        <taxon>Panicoideae</taxon>
        <taxon>Panicodae</taxon>
        <taxon>Paniceae</taxon>
        <taxon>Cenchrinae</taxon>
        <taxon>Setaria</taxon>
    </lineage>
</organism>
<dbReference type="SUPFAM" id="SSF52540">
    <property type="entry name" value="P-loop containing nucleoside triphosphate hydrolases"/>
    <property type="match status" value="1"/>
</dbReference>
<dbReference type="InterPro" id="IPR036961">
    <property type="entry name" value="Kinesin_motor_dom_sf"/>
</dbReference>
<keyword evidence="5" id="KW-0505">Motor protein</keyword>
<evidence type="ECO:0000256" key="6">
    <source>
        <dbReference type="PROSITE-ProRule" id="PRU00283"/>
    </source>
</evidence>
<dbReference type="GO" id="GO:0005874">
    <property type="term" value="C:microtubule"/>
    <property type="evidence" value="ECO:0007669"/>
    <property type="project" value="UniProtKB-KW"/>
</dbReference>
<feature type="domain" description="Kinesin motor" evidence="7">
    <location>
        <begin position="1"/>
        <end position="129"/>
    </location>
</feature>
<reference evidence="8" key="1">
    <citation type="journal article" date="2012" name="Nat. Biotechnol.">
        <title>Reference genome sequence of the model plant Setaria.</title>
        <authorList>
            <person name="Bennetzen J.L."/>
            <person name="Schmutz J."/>
            <person name="Wang H."/>
            <person name="Percifield R."/>
            <person name="Hawkins J."/>
            <person name="Pontaroli A.C."/>
            <person name="Estep M."/>
            <person name="Feng L."/>
            <person name="Vaughn J.N."/>
            <person name="Grimwood J."/>
            <person name="Jenkins J."/>
            <person name="Barry K."/>
            <person name="Lindquist E."/>
            <person name="Hellsten U."/>
            <person name="Deshpande S."/>
            <person name="Wang X."/>
            <person name="Wu X."/>
            <person name="Mitros T."/>
            <person name="Triplett J."/>
            <person name="Yang X."/>
            <person name="Ye C.Y."/>
            <person name="Mauro-Herrera M."/>
            <person name="Wang L."/>
            <person name="Li P."/>
            <person name="Sharma M."/>
            <person name="Sharma R."/>
            <person name="Ronald P.C."/>
            <person name="Panaud O."/>
            <person name="Kellogg E.A."/>
            <person name="Brutnell T.P."/>
            <person name="Doust A.N."/>
            <person name="Tuskan G.A."/>
            <person name="Rokhsar D."/>
            <person name="Devos K.M."/>
        </authorList>
    </citation>
    <scope>NUCLEOTIDE SEQUENCE [LARGE SCALE GENOMIC DNA]</scope>
    <source>
        <strain evidence="8">Yugu1</strain>
    </source>
</reference>
<name>A0A368RQF5_SETIT</name>
<dbReference type="Pfam" id="PF00225">
    <property type="entry name" value="Kinesin"/>
    <property type="match status" value="1"/>
</dbReference>
<dbReference type="GO" id="GO:0008017">
    <property type="term" value="F:microtubule binding"/>
    <property type="evidence" value="ECO:0007669"/>
    <property type="project" value="InterPro"/>
</dbReference>
<accession>A0A368RQF5</accession>
<dbReference type="Gene3D" id="3.40.850.10">
    <property type="entry name" value="Kinesin motor domain"/>
    <property type="match status" value="1"/>
</dbReference>
<dbReference type="PRINTS" id="PR00380">
    <property type="entry name" value="KINESINHEAVY"/>
</dbReference>
<keyword evidence="3" id="KW-0547">Nucleotide-binding</keyword>